<dbReference type="Pfam" id="PF08242">
    <property type="entry name" value="Methyltransf_12"/>
    <property type="match status" value="1"/>
</dbReference>
<name>A0A383E6P8_9ZZZZ</name>
<evidence type="ECO:0000259" key="4">
    <source>
        <dbReference type="Pfam" id="PF08242"/>
    </source>
</evidence>
<protein>
    <recommendedName>
        <fullName evidence="4">Methyltransferase type 12 domain-containing protein</fullName>
    </recommendedName>
</protein>
<dbReference type="InterPro" id="IPR013217">
    <property type="entry name" value="Methyltransf_12"/>
</dbReference>
<feature type="domain" description="Methyltransferase type 12" evidence="4">
    <location>
        <begin position="67"/>
        <end position="161"/>
    </location>
</feature>
<gene>
    <name evidence="5" type="ORF">METZ01_LOCUS504974</name>
</gene>
<dbReference type="AlphaFoldDB" id="A0A383E6P8"/>
<keyword evidence="1" id="KW-0489">Methyltransferase</keyword>
<reference evidence="5" key="1">
    <citation type="submission" date="2018-05" db="EMBL/GenBank/DDBJ databases">
        <authorList>
            <person name="Lanie J.A."/>
            <person name="Ng W.-L."/>
            <person name="Kazmierczak K.M."/>
            <person name="Andrzejewski T.M."/>
            <person name="Davidsen T.M."/>
            <person name="Wayne K.J."/>
            <person name="Tettelin H."/>
            <person name="Glass J.I."/>
            <person name="Rusch D."/>
            <person name="Podicherti R."/>
            <person name="Tsui H.-C.T."/>
            <person name="Winkler M.E."/>
        </authorList>
    </citation>
    <scope>NUCLEOTIDE SEQUENCE</scope>
</reference>
<dbReference type="CDD" id="cd02440">
    <property type="entry name" value="AdoMet_MTases"/>
    <property type="match status" value="1"/>
</dbReference>
<dbReference type="InterPro" id="IPR029063">
    <property type="entry name" value="SAM-dependent_MTases_sf"/>
</dbReference>
<dbReference type="PROSITE" id="PS01131">
    <property type="entry name" value="RRNA_A_DIMETH"/>
    <property type="match status" value="1"/>
</dbReference>
<evidence type="ECO:0000313" key="5">
    <source>
        <dbReference type="EMBL" id="SVE52120.1"/>
    </source>
</evidence>
<sequence length="179" mass="18908">MTGDERLRWRDGAEDHLESILRETADRSTASDDLASQISDWPTRYHLDRRRTNLLRPLHLGPGVRVLDAGAGTGVMSRYAAEVGATVVAVEGDAQRAGLVALRCEGTDVDVRCVAADEVDDQEGFDVVLAVGVLEYAGARPGGAAAFLGRLAGLVRPGGVLAVAIENQLGLAYLLGADE</sequence>
<evidence type="ECO:0000256" key="2">
    <source>
        <dbReference type="ARBA" id="ARBA00022679"/>
    </source>
</evidence>
<keyword evidence="2" id="KW-0808">Transferase</keyword>
<dbReference type="PANTHER" id="PTHR43464:SF19">
    <property type="entry name" value="UBIQUINONE BIOSYNTHESIS O-METHYLTRANSFERASE, MITOCHONDRIAL"/>
    <property type="match status" value="1"/>
</dbReference>
<keyword evidence="3" id="KW-0949">S-adenosyl-L-methionine</keyword>
<feature type="non-terminal residue" evidence="5">
    <location>
        <position position="179"/>
    </location>
</feature>
<dbReference type="PANTHER" id="PTHR43464">
    <property type="entry name" value="METHYLTRANSFERASE"/>
    <property type="match status" value="1"/>
</dbReference>
<proteinExistence type="predicted"/>
<evidence type="ECO:0000256" key="1">
    <source>
        <dbReference type="ARBA" id="ARBA00022603"/>
    </source>
</evidence>
<dbReference type="EMBL" id="UINC01223077">
    <property type="protein sequence ID" value="SVE52120.1"/>
    <property type="molecule type" value="Genomic_DNA"/>
</dbReference>
<dbReference type="GO" id="GO:0000179">
    <property type="term" value="F:rRNA (adenine-N6,N6-)-dimethyltransferase activity"/>
    <property type="evidence" value="ECO:0007669"/>
    <property type="project" value="InterPro"/>
</dbReference>
<evidence type="ECO:0000256" key="3">
    <source>
        <dbReference type="ARBA" id="ARBA00022691"/>
    </source>
</evidence>
<dbReference type="Gene3D" id="3.40.50.150">
    <property type="entry name" value="Vaccinia Virus protein VP39"/>
    <property type="match status" value="1"/>
</dbReference>
<dbReference type="SUPFAM" id="SSF53335">
    <property type="entry name" value="S-adenosyl-L-methionine-dependent methyltransferases"/>
    <property type="match status" value="1"/>
</dbReference>
<dbReference type="InterPro" id="IPR020596">
    <property type="entry name" value="rRNA_Ade_Mease_Trfase_CS"/>
</dbReference>
<organism evidence="5">
    <name type="scientific">marine metagenome</name>
    <dbReference type="NCBI Taxonomy" id="408172"/>
    <lineage>
        <taxon>unclassified sequences</taxon>
        <taxon>metagenomes</taxon>
        <taxon>ecological metagenomes</taxon>
    </lineage>
</organism>
<accession>A0A383E6P8</accession>